<dbReference type="Proteomes" id="UP001434337">
    <property type="component" value="Chromosome"/>
</dbReference>
<dbReference type="InterPro" id="IPR027417">
    <property type="entry name" value="P-loop_NTPase"/>
</dbReference>
<keyword evidence="2" id="KW-0547">Nucleotide-binding</keyword>
<evidence type="ECO:0000313" key="2">
    <source>
        <dbReference type="EMBL" id="WZW99334.1"/>
    </source>
</evidence>
<dbReference type="EMBL" id="CP115965">
    <property type="protein sequence ID" value="WZW99334.1"/>
    <property type="molecule type" value="Genomic_DNA"/>
</dbReference>
<feature type="compositionally biased region" description="Polar residues" evidence="1">
    <location>
        <begin position="1"/>
        <end position="18"/>
    </location>
</feature>
<evidence type="ECO:0000313" key="3">
    <source>
        <dbReference type="Proteomes" id="UP001434337"/>
    </source>
</evidence>
<accession>A0ABZ3C9B4</accession>
<dbReference type="RefSeq" id="WP_232549652.1">
    <property type="nucleotide sequence ID" value="NZ_CP115965.1"/>
</dbReference>
<gene>
    <name evidence="2" type="ORF">PCC79_03810</name>
</gene>
<reference evidence="2 3" key="1">
    <citation type="journal article" date="2023" name="Environ Microbiome">
        <title>A coral-associated actinobacterium mitigates coral bleaching under heat stress.</title>
        <authorList>
            <person name="Li J."/>
            <person name="Zou Y."/>
            <person name="Li Q."/>
            <person name="Zhang J."/>
            <person name="Bourne D.G."/>
            <person name="Lyu Y."/>
            <person name="Liu C."/>
            <person name="Zhang S."/>
        </authorList>
    </citation>
    <scope>NUCLEOTIDE SEQUENCE [LARGE SCALE GENOMIC DNA]</scope>
    <source>
        <strain evidence="2 3">SCSIO 13291</strain>
    </source>
</reference>
<keyword evidence="3" id="KW-1185">Reference proteome</keyword>
<feature type="region of interest" description="Disordered" evidence="1">
    <location>
        <begin position="1"/>
        <end position="66"/>
    </location>
</feature>
<feature type="region of interest" description="Disordered" evidence="1">
    <location>
        <begin position="503"/>
        <end position="533"/>
    </location>
</feature>
<dbReference type="GO" id="GO:0005524">
    <property type="term" value="F:ATP binding"/>
    <property type="evidence" value="ECO:0007669"/>
    <property type="project" value="UniProtKB-KW"/>
</dbReference>
<protein>
    <submittedName>
        <fullName evidence="2">ATP-binding protein</fullName>
    </submittedName>
</protein>
<dbReference type="SUPFAM" id="SSF52540">
    <property type="entry name" value="P-loop containing nucleoside triphosphate hydrolases"/>
    <property type="match status" value="1"/>
</dbReference>
<proteinExistence type="predicted"/>
<organism evidence="2 3">
    <name type="scientific">Propioniciclava soli</name>
    <dbReference type="NCBI Taxonomy" id="2775081"/>
    <lineage>
        <taxon>Bacteria</taxon>
        <taxon>Bacillati</taxon>
        <taxon>Actinomycetota</taxon>
        <taxon>Actinomycetes</taxon>
        <taxon>Propionibacteriales</taxon>
        <taxon>Propionibacteriaceae</taxon>
        <taxon>Propioniciclava</taxon>
    </lineage>
</organism>
<keyword evidence="2" id="KW-0067">ATP-binding</keyword>
<sequence length="533" mass="58070">MSKPTTHSRTIPRNSGHSGRSVDALLSDFGHQLPRQPEAAAPAHDPTPLFRPANRRGPLRRNQGWAPSLPPVAGWRMTSDQAPALWPFVAGPGLPPTGAQIGVDDFSGGAFYADPVGWTLDDSIPVTNTNVFCFGDPGRGKSGTTKAFVLRMSDFGYKTLILGDIKDEYESLCHWFGVEPIAVGQGLRARINPLDFGPLIHGWENLTPAEARTRATVVFGRWGTLVRGLVGSQKVGDVHVPYGPTEARVVDQALRTLTGYADGQTRLTETTLPELSKLIEDPSDELVNECRYANRRQFLDDTRLLRDALNRLVRGVLAGIFDARTTIDVDWTAPIQSLSLSRLKPLGDEAVAIALACTSSWGRGVREVSDPNQLNITIRDEVWLQLRLGPDAVKSFDADLRLSRSEGSVQWCNMHHPANFEAIADAGSQSSMIARDLAKLASTTIYHGIDDPDAVPTSLGPVAHHAITEWACQNKGRALWKVGDRQFRVQTVLHPAERALFDTNEALAGKGPEHGPIPDGLAREPEWARGGLS</sequence>
<evidence type="ECO:0000256" key="1">
    <source>
        <dbReference type="SAM" id="MobiDB-lite"/>
    </source>
</evidence>
<dbReference type="Gene3D" id="3.40.50.300">
    <property type="entry name" value="P-loop containing nucleotide triphosphate hydrolases"/>
    <property type="match status" value="2"/>
</dbReference>
<name>A0ABZ3C9B4_9ACTN</name>